<reference evidence="1 3" key="2">
    <citation type="submission" date="2022-05" db="EMBL/GenBank/DDBJ databases">
        <title>Chromosome-level reference genomes for two strains of Caenorhabditis briggsae: an improved platform for comparative genomics.</title>
        <authorList>
            <person name="Stevens L."/>
            <person name="Andersen E.C."/>
        </authorList>
    </citation>
    <scope>NUCLEOTIDE SEQUENCE [LARGE SCALE GENOMIC DNA]</scope>
    <source>
        <strain evidence="1">QX1410_ONT</strain>
        <tissue evidence="1">Whole-organism</tissue>
    </source>
</reference>
<dbReference type="GO" id="GO:0090730">
    <property type="term" value="C:Las1 complex"/>
    <property type="evidence" value="ECO:0007669"/>
    <property type="project" value="InterPro"/>
</dbReference>
<dbReference type="AlphaFoldDB" id="A0AAE9E3L3"/>
<accession>A0AAE9E3L3</accession>
<evidence type="ECO:0000313" key="3">
    <source>
        <dbReference type="Proteomes" id="UP000827892"/>
    </source>
</evidence>
<dbReference type="GO" id="GO:0006364">
    <property type="term" value="P:rRNA processing"/>
    <property type="evidence" value="ECO:0007669"/>
    <property type="project" value="InterPro"/>
</dbReference>
<dbReference type="GO" id="GO:0004519">
    <property type="term" value="F:endonuclease activity"/>
    <property type="evidence" value="ECO:0007669"/>
    <property type="project" value="InterPro"/>
</dbReference>
<dbReference type="Proteomes" id="UP000827892">
    <property type="component" value="Chromosome I"/>
</dbReference>
<dbReference type="InterPro" id="IPR007174">
    <property type="entry name" value="Las1"/>
</dbReference>
<organism evidence="2 4">
    <name type="scientific">Caenorhabditis briggsae</name>
    <dbReference type="NCBI Taxonomy" id="6238"/>
    <lineage>
        <taxon>Eukaryota</taxon>
        <taxon>Metazoa</taxon>
        <taxon>Ecdysozoa</taxon>
        <taxon>Nematoda</taxon>
        <taxon>Chromadorea</taxon>
        <taxon>Rhabditida</taxon>
        <taxon>Rhabditina</taxon>
        <taxon>Rhabditomorpha</taxon>
        <taxon>Rhabditoidea</taxon>
        <taxon>Rhabditidae</taxon>
        <taxon>Peloderinae</taxon>
        <taxon>Caenorhabditis</taxon>
    </lineage>
</organism>
<protein>
    <submittedName>
        <fullName evidence="2">Uncharacterized protein</fullName>
    </submittedName>
</protein>
<evidence type="ECO:0000313" key="2">
    <source>
        <dbReference type="EMBL" id="UMM14436.1"/>
    </source>
</evidence>
<dbReference type="Pfam" id="PF04031">
    <property type="entry name" value="Las1"/>
    <property type="match status" value="1"/>
</dbReference>
<reference evidence="2 4" key="1">
    <citation type="submission" date="2022-04" db="EMBL/GenBank/DDBJ databases">
        <title>Chromosome-level reference genomes for two strains of Caenorhabditis briggsae: an improved platform for comparative genomics.</title>
        <authorList>
            <person name="Stevens L."/>
            <person name="Andersen E."/>
        </authorList>
    </citation>
    <scope>NUCLEOTIDE SEQUENCE [LARGE SCALE GENOMIC DNA]</scope>
    <source>
        <strain evidence="2">VX34</strain>
        <tissue evidence="2">Whole-organism</tissue>
    </source>
</reference>
<evidence type="ECO:0000313" key="1">
    <source>
        <dbReference type="EMBL" id="ULU13477.1"/>
    </source>
</evidence>
<dbReference type="EMBL" id="CP092620">
    <property type="protein sequence ID" value="UMM14436.1"/>
    <property type="molecule type" value="Genomic_DNA"/>
</dbReference>
<dbReference type="EMBL" id="CP090891">
    <property type="protein sequence ID" value="ULU13477.1"/>
    <property type="molecule type" value="Genomic_DNA"/>
</dbReference>
<dbReference type="Proteomes" id="UP000829354">
    <property type="component" value="Chromosome I"/>
</dbReference>
<proteinExistence type="predicted"/>
<sequence>MSSQPQPRQRIVPFTPYEWKYVRQLFRSRRVSDVKECVVIMSTWMSRCNEHTPVAISCSHVLLQAVYADLLAEEMPDSEKYMAIENLRSKHGYAIVR</sequence>
<name>A0AAE9E3L3_CAEBR</name>
<keyword evidence="4" id="KW-1185">Reference proteome</keyword>
<evidence type="ECO:0000313" key="4">
    <source>
        <dbReference type="Proteomes" id="UP000829354"/>
    </source>
</evidence>
<gene>
    <name evidence="1" type="ORF">L3Y34_016169</name>
    <name evidence="2" type="ORF">L5515_002244</name>
</gene>